<evidence type="ECO:0000313" key="2">
    <source>
        <dbReference type="Proteomes" id="UP001216709"/>
    </source>
</evidence>
<comment type="caution">
    <text evidence="1">The sequence shown here is derived from an EMBL/GenBank/DDBJ whole genome shotgun (WGS) entry which is preliminary data.</text>
</comment>
<evidence type="ECO:0000313" key="1">
    <source>
        <dbReference type="EMBL" id="MDE1453526.1"/>
    </source>
</evidence>
<dbReference type="EMBL" id="JARAFO010000053">
    <property type="protein sequence ID" value="MDE1453526.1"/>
    <property type="molecule type" value="Genomic_DNA"/>
</dbReference>
<protein>
    <recommendedName>
        <fullName evidence="3">Transglycosylase</fullName>
    </recommendedName>
</protein>
<accession>A0AAW6KJ53</accession>
<evidence type="ECO:0008006" key="3">
    <source>
        <dbReference type="Google" id="ProtNLM"/>
    </source>
</evidence>
<sequence length="90" mass="10584">MAVQCDECLKDFEVQPKERPLNNSGVEETYFECPHCSKHYTVIITDRETRKLIRKVKRLRQTPDSVKEADEVQRQITAKVSALTEEYRRA</sequence>
<proteinExistence type="predicted"/>
<name>A0AAW6KJ53_9BACI</name>
<reference evidence="1" key="1">
    <citation type="submission" date="2022-12" db="EMBL/GenBank/DDBJ databases">
        <title>Draft Genome Sequences of Bacillus licheniformis and Bacillus paralicheniformis strains isolated from Irish skim milk powders.</title>
        <authorList>
            <person name="Lourenco A."/>
            <person name="Li F."/>
            <person name="Geraldine D."/>
            <person name="Tobin J.T."/>
            <person name="Butler F."/>
            <person name="Jordan K."/>
            <person name="Obrien T."/>
        </authorList>
    </citation>
    <scope>NUCLEOTIDE SEQUENCE</scope>
    <source>
        <strain evidence="1">3370</strain>
    </source>
</reference>
<organism evidence="1 2">
    <name type="scientific">Bacillus paralicheniformis</name>
    <dbReference type="NCBI Taxonomy" id="1648923"/>
    <lineage>
        <taxon>Bacteria</taxon>
        <taxon>Bacillati</taxon>
        <taxon>Bacillota</taxon>
        <taxon>Bacilli</taxon>
        <taxon>Bacillales</taxon>
        <taxon>Bacillaceae</taxon>
        <taxon>Bacillus</taxon>
    </lineage>
</organism>
<gene>
    <name evidence="1" type="ORF">PVN32_15240</name>
</gene>
<dbReference type="AlphaFoldDB" id="A0AAW6KJ53"/>
<dbReference type="RefSeq" id="WP_274685524.1">
    <property type="nucleotide sequence ID" value="NZ_JARAFO010000053.1"/>
</dbReference>
<dbReference type="Proteomes" id="UP001216709">
    <property type="component" value="Unassembled WGS sequence"/>
</dbReference>